<sequence>SHKNETPFKARTLPSFEDISVMYGKYHASRKDAQTTNDIIEVLEGEENNNGRTKNILDRIGVEEDGFNGTENVGFVNGFQG</sequence>
<dbReference type="Proteomes" id="UP000828251">
    <property type="component" value="Unassembled WGS sequence"/>
</dbReference>
<reference evidence="1 2" key="1">
    <citation type="journal article" date="2021" name="Plant Biotechnol. J.">
        <title>Multi-omics assisted identification of the key and species-specific regulatory components of drought-tolerant mechanisms in Gossypium stocksii.</title>
        <authorList>
            <person name="Yu D."/>
            <person name="Ke L."/>
            <person name="Zhang D."/>
            <person name="Wu Y."/>
            <person name="Sun Y."/>
            <person name="Mei J."/>
            <person name="Sun J."/>
            <person name="Sun Y."/>
        </authorList>
    </citation>
    <scope>NUCLEOTIDE SEQUENCE [LARGE SCALE GENOMIC DNA]</scope>
    <source>
        <strain evidence="2">cv. E1</strain>
        <tissue evidence="1">Leaf</tissue>
    </source>
</reference>
<organism evidence="1 2">
    <name type="scientific">Gossypium stocksii</name>
    <dbReference type="NCBI Taxonomy" id="47602"/>
    <lineage>
        <taxon>Eukaryota</taxon>
        <taxon>Viridiplantae</taxon>
        <taxon>Streptophyta</taxon>
        <taxon>Embryophyta</taxon>
        <taxon>Tracheophyta</taxon>
        <taxon>Spermatophyta</taxon>
        <taxon>Magnoliopsida</taxon>
        <taxon>eudicotyledons</taxon>
        <taxon>Gunneridae</taxon>
        <taxon>Pentapetalae</taxon>
        <taxon>rosids</taxon>
        <taxon>malvids</taxon>
        <taxon>Malvales</taxon>
        <taxon>Malvaceae</taxon>
        <taxon>Malvoideae</taxon>
        <taxon>Gossypium</taxon>
    </lineage>
</organism>
<proteinExistence type="predicted"/>
<feature type="non-terminal residue" evidence="1">
    <location>
        <position position="1"/>
    </location>
</feature>
<protein>
    <submittedName>
        <fullName evidence="1">Uncharacterized protein</fullName>
    </submittedName>
</protein>
<dbReference type="AlphaFoldDB" id="A0A9D3VTP6"/>
<dbReference type="OrthoDB" id="618098at2759"/>
<evidence type="ECO:0000313" key="2">
    <source>
        <dbReference type="Proteomes" id="UP000828251"/>
    </source>
</evidence>
<accession>A0A9D3VTP6</accession>
<keyword evidence="2" id="KW-1185">Reference proteome</keyword>
<dbReference type="EMBL" id="JAIQCV010000005">
    <property type="protein sequence ID" value="KAH1097107.1"/>
    <property type="molecule type" value="Genomic_DNA"/>
</dbReference>
<evidence type="ECO:0000313" key="1">
    <source>
        <dbReference type="EMBL" id="KAH1097107.1"/>
    </source>
</evidence>
<name>A0A9D3VTP6_9ROSI</name>
<gene>
    <name evidence="1" type="ORF">J1N35_014028</name>
</gene>
<comment type="caution">
    <text evidence="1">The sequence shown here is derived from an EMBL/GenBank/DDBJ whole genome shotgun (WGS) entry which is preliminary data.</text>
</comment>